<keyword evidence="4" id="KW-0012">Acyltransferase</keyword>
<dbReference type="Gene3D" id="4.10.320.10">
    <property type="entry name" value="E3-binding domain"/>
    <property type="match status" value="1"/>
</dbReference>
<dbReference type="EMBL" id="CP003219">
    <property type="protein sequence ID" value="AEW96790.1"/>
    <property type="molecule type" value="Genomic_DNA"/>
</dbReference>
<protein>
    <recommendedName>
        <fullName evidence="4">Dihydrolipoamide acetyltransferase component of pyruvate dehydrogenase complex</fullName>
        <ecNumber evidence="4">2.3.1.-</ecNumber>
    </recommendedName>
</protein>
<dbReference type="InterPro" id="IPR045257">
    <property type="entry name" value="E2/Pdx1"/>
</dbReference>
<dbReference type="PANTHER" id="PTHR23151:SF90">
    <property type="entry name" value="DIHYDROLIPOYLLYSINE-RESIDUE ACETYLTRANSFERASE COMPONENT OF PYRUVATE DEHYDROGENASE COMPLEX, MITOCHONDRIAL-RELATED"/>
    <property type="match status" value="1"/>
</dbReference>
<dbReference type="GO" id="GO:0016746">
    <property type="term" value="F:acyltransferase activity"/>
    <property type="evidence" value="ECO:0007669"/>
    <property type="project" value="UniProtKB-KW"/>
</dbReference>
<dbReference type="InterPro" id="IPR023213">
    <property type="entry name" value="CAT-like_dom_sf"/>
</dbReference>
<organism evidence="8 9">
    <name type="scientific">Streptantibioticus cattleyicolor (strain ATCC 35852 / DSM 46488 / JCM 4925 / NBRC 14057 / NRRL 8057)</name>
    <name type="common">Streptomyces cattleya</name>
    <dbReference type="NCBI Taxonomy" id="1003195"/>
    <lineage>
        <taxon>Bacteria</taxon>
        <taxon>Bacillati</taxon>
        <taxon>Actinomycetota</taxon>
        <taxon>Actinomycetes</taxon>
        <taxon>Kitasatosporales</taxon>
        <taxon>Streptomycetaceae</taxon>
        <taxon>Streptantibioticus</taxon>
    </lineage>
</organism>
<dbReference type="RefSeq" id="WP_014145135.1">
    <property type="nucleotide sequence ID" value="NC_016111.1"/>
</dbReference>
<dbReference type="Pfam" id="PF00364">
    <property type="entry name" value="Biotin_lipoyl"/>
    <property type="match status" value="1"/>
</dbReference>
<dbReference type="InterPro" id="IPR011053">
    <property type="entry name" value="Single_hybrid_motif"/>
</dbReference>
<dbReference type="KEGG" id="sct:SCAT_4423"/>
<evidence type="ECO:0000313" key="8">
    <source>
        <dbReference type="EMBL" id="AEW96790.1"/>
    </source>
</evidence>
<dbReference type="Pfam" id="PF02817">
    <property type="entry name" value="E3_binding"/>
    <property type="match status" value="1"/>
</dbReference>
<comment type="cofactor">
    <cofactor evidence="1 4">
        <name>(R)-lipoate</name>
        <dbReference type="ChEBI" id="CHEBI:83088"/>
    </cofactor>
</comment>
<proteinExistence type="inferred from homology"/>
<dbReference type="PANTHER" id="PTHR23151">
    <property type="entry name" value="DIHYDROLIPOAMIDE ACETYL/SUCCINYL-TRANSFERASE-RELATED"/>
    <property type="match status" value="1"/>
</dbReference>
<evidence type="ECO:0000256" key="1">
    <source>
        <dbReference type="ARBA" id="ARBA00001938"/>
    </source>
</evidence>
<dbReference type="InterPro" id="IPR001078">
    <property type="entry name" value="2-oxoacid_DH_actylTfrase"/>
</dbReference>
<feature type="region of interest" description="Disordered" evidence="5">
    <location>
        <begin position="155"/>
        <end position="186"/>
    </location>
</feature>
<dbReference type="SUPFAM" id="SSF51230">
    <property type="entry name" value="Single hybrid motif"/>
    <property type="match status" value="1"/>
</dbReference>
<feature type="region of interest" description="Disordered" evidence="5">
    <location>
        <begin position="91"/>
        <end position="110"/>
    </location>
</feature>
<dbReference type="OrthoDB" id="9805770at2"/>
<dbReference type="KEGG" id="scy:SCATT_44190"/>
<dbReference type="eggNOG" id="COG0508">
    <property type="taxonomic scope" value="Bacteria"/>
</dbReference>
<feature type="domain" description="Lipoyl-binding" evidence="6">
    <location>
        <begin position="1"/>
        <end position="76"/>
    </location>
</feature>
<gene>
    <name evidence="8" type="ordered locus">SCATT_44190</name>
</gene>
<dbReference type="AlphaFoldDB" id="F8JTM2"/>
<keyword evidence="9" id="KW-1185">Reference proteome</keyword>
<dbReference type="InterPro" id="IPR004167">
    <property type="entry name" value="PSBD"/>
</dbReference>
<dbReference type="Pfam" id="PF00198">
    <property type="entry name" value="2-oxoacid_dh"/>
    <property type="match status" value="1"/>
</dbReference>
<dbReference type="InterPro" id="IPR000089">
    <property type="entry name" value="Biotin_lipoyl"/>
</dbReference>
<dbReference type="SUPFAM" id="SSF52777">
    <property type="entry name" value="CoA-dependent acyltransferases"/>
    <property type="match status" value="1"/>
</dbReference>
<feature type="domain" description="Peripheral subunit-binding (PSBD)" evidence="7">
    <location>
        <begin position="115"/>
        <end position="152"/>
    </location>
</feature>
<dbReference type="CDD" id="cd06849">
    <property type="entry name" value="lipoyl_domain"/>
    <property type="match status" value="1"/>
</dbReference>
<dbReference type="STRING" id="1003195.SCATT_44190"/>
<dbReference type="EC" id="2.3.1.-" evidence="4"/>
<dbReference type="PATRIC" id="fig|1003195.11.peg.5866"/>
<dbReference type="PROSITE" id="PS50968">
    <property type="entry name" value="BIOTINYL_LIPOYL"/>
    <property type="match status" value="1"/>
</dbReference>
<evidence type="ECO:0000256" key="4">
    <source>
        <dbReference type="RuleBase" id="RU003423"/>
    </source>
</evidence>
<evidence type="ECO:0000256" key="2">
    <source>
        <dbReference type="ARBA" id="ARBA00007317"/>
    </source>
</evidence>
<evidence type="ECO:0000259" key="7">
    <source>
        <dbReference type="PROSITE" id="PS51826"/>
    </source>
</evidence>
<reference evidence="9" key="1">
    <citation type="submission" date="2011-12" db="EMBL/GenBank/DDBJ databases">
        <title>Complete genome sequence of Streptomyces cattleya strain DSM 46488.</title>
        <authorList>
            <person name="Ou H.-Y."/>
            <person name="Li P."/>
            <person name="Zhao C."/>
            <person name="O'Hagan D."/>
            <person name="Deng Z."/>
        </authorList>
    </citation>
    <scope>NUCLEOTIDE SEQUENCE [LARGE SCALE GENOMIC DNA]</scope>
    <source>
        <strain evidence="9">ATCC 35852 / DSM 46488 / JCM 4925 / NBRC 14057 / NRRL 8057</strain>
    </source>
</reference>
<dbReference type="Gene3D" id="3.30.559.10">
    <property type="entry name" value="Chloramphenicol acetyltransferase-like domain"/>
    <property type="match status" value="1"/>
</dbReference>
<evidence type="ECO:0000259" key="6">
    <source>
        <dbReference type="PROSITE" id="PS50968"/>
    </source>
</evidence>
<sequence length="403" mass="42759">MTEILMPRLSDTMEEGVIAAWHKRPGDPVAPGDTLVDIETDKAVMEHEAYEAGALAEILVPEGGTAKIGEPIALLAVAGETVPVRADVPSTPVAREAPEPAPAAPAPVGERDVVRTSPLARRLAREYGVDIAAIPGSGPGGRVVRADVEKAAKALKASEPEAARTGPARTDAAADDAKGSMEAPVSRMRKVAATRLAASKREAPHFYLHRTVDAEALRDFRARVNSGRQTRVSPNDLILKACATALRHHPDLNSSWVDDRLLRHGRVHLGVAVATDDGLLVPVVRDADRLPLTELAARTRELAEGARARTLPPAELSGSTFTVSNLGMFGVDDFQAVINPPEAAILAVGAIRRRPVVVDDAVVPRHTVELTLSVDHRAADGATAARFLEELAGLLEDPLRIVI</sequence>
<evidence type="ECO:0000256" key="3">
    <source>
        <dbReference type="ARBA" id="ARBA00022823"/>
    </source>
</evidence>
<dbReference type="HOGENOM" id="CLU_016733_10_2_11"/>
<dbReference type="GO" id="GO:0045254">
    <property type="term" value="C:pyruvate dehydrogenase complex"/>
    <property type="evidence" value="ECO:0007669"/>
    <property type="project" value="InterPro"/>
</dbReference>
<dbReference type="SUPFAM" id="SSF47005">
    <property type="entry name" value="Peripheral subunit-binding domain of 2-oxo acid dehydrogenase complex"/>
    <property type="match status" value="1"/>
</dbReference>
<accession>F8JTM2</accession>
<dbReference type="Proteomes" id="UP000007842">
    <property type="component" value="Chromosome"/>
</dbReference>
<keyword evidence="4 8" id="KW-0808">Transferase</keyword>
<dbReference type="PROSITE" id="PS51826">
    <property type="entry name" value="PSBD"/>
    <property type="match status" value="1"/>
</dbReference>
<evidence type="ECO:0000256" key="5">
    <source>
        <dbReference type="SAM" id="MobiDB-lite"/>
    </source>
</evidence>
<accession>G8WV25</accession>
<dbReference type="Gene3D" id="2.40.50.100">
    <property type="match status" value="1"/>
</dbReference>
<dbReference type="GO" id="GO:0006086">
    <property type="term" value="P:pyruvate decarboxylation to acetyl-CoA"/>
    <property type="evidence" value="ECO:0007669"/>
    <property type="project" value="InterPro"/>
</dbReference>
<dbReference type="InterPro" id="IPR036625">
    <property type="entry name" value="E3-bd_dom_sf"/>
</dbReference>
<keyword evidence="3 4" id="KW-0450">Lipoyl</keyword>
<evidence type="ECO:0000313" key="9">
    <source>
        <dbReference type="Proteomes" id="UP000007842"/>
    </source>
</evidence>
<name>F8JTM2_STREN</name>
<comment type="similarity">
    <text evidence="2 4">Belongs to the 2-oxoacid dehydrogenase family.</text>
</comment>
<keyword evidence="8" id="KW-0670">Pyruvate</keyword>